<comment type="caution">
    <text evidence="2">The sequence shown here is derived from an EMBL/GenBank/DDBJ whole genome shotgun (WGS) entry which is preliminary data.</text>
</comment>
<reference evidence="2" key="2">
    <citation type="submission" date="2021-04" db="EMBL/GenBank/DDBJ databases">
        <authorList>
            <person name="Gilroy R."/>
        </authorList>
    </citation>
    <scope>NUCLEOTIDE SEQUENCE</scope>
    <source>
        <strain evidence="2">ChiHejej3B27-2180</strain>
    </source>
</reference>
<feature type="compositionally biased region" description="Low complexity" evidence="1">
    <location>
        <begin position="66"/>
        <end position="77"/>
    </location>
</feature>
<protein>
    <submittedName>
        <fullName evidence="2">Uncharacterized protein</fullName>
    </submittedName>
</protein>
<proteinExistence type="predicted"/>
<organism evidence="2 3">
    <name type="scientific">Candidatus Limosilactobacillus merdipullorum</name>
    <dbReference type="NCBI Taxonomy" id="2838653"/>
    <lineage>
        <taxon>Bacteria</taxon>
        <taxon>Bacillati</taxon>
        <taxon>Bacillota</taxon>
        <taxon>Bacilli</taxon>
        <taxon>Lactobacillales</taxon>
        <taxon>Lactobacillaceae</taxon>
        <taxon>Limosilactobacillus</taxon>
    </lineage>
</organism>
<dbReference type="Proteomes" id="UP000886878">
    <property type="component" value="Unassembled WGS sequence"/>
</dbReference>
<dbReference type="Pfam" id="PF22564">
    <property type="entry name" value="HAAS"/>
    <property type="match status" value="1"/>
</dbReference>
<evidence type="ECO:0000256" key="1">
    <source>
        <dbReference type="SAM" id="MobiDB-lite"/>
    </source>
</evidence>
<sequence length="88" mass="9963">MKIVDEQERYMMDLAACLAKMPEADRQDALEFYQEYLADAGLKTRSDIEAALGTPRTLSRKSWRTSSSKIISKPQIKQAHDQVGEPFG</sequence>
<dbReference type="AlphaFoldDB" id="A0A9D1QQ70"/>
<accession>A0A9D1QQ70</accession>
<evidence type="ECO:0000313" key="3">
    <source>
        <dbReference type="Proteomes" id="UP000886878"/>
    </source>
</evidence>
<name>A0A9D1QQ70_9LACO</name>
<dbReference type="EMBL" id="DXGK01000110">
    <property type="protein sequence ID" value="HIW70749.1"/>
    <property type="molecule type" value="Genomic_DNA"/>
</dbReference>
<gene>
    <name evidence="2" type="ORF">H9876_05230</name>
</gene>
<feature type="compositionally biased region" description="Basic and acidic residues" evidence="1">
    <location>
        <begin position="78"/>
        <end position="88"/>
    </location>
</feature>
<evidence type="ECO:0000313" key="2">
    <source>
        <dbReference type="EMBL" id="HIW70749.1"/>
    </source>
</evidence>
<reference evidence="2" key="1">
    <citation type="journal article" date="2021" name="PeerJ">
        <title>Extensive microbial diversity within the chicken gut microbiome revealed by metagenomics and culture.</title>
        <authorList>
            <person name="Gilroy R."/>
            <person name="Ravi A."/>
            <person name="Getino M."/>
            <person name="Pursley I."/>
            <person name="Horton D.L."/>
            <person name="Alikhan N.F."/>
            <person name="Baker D."/>
            <person name="Gharbi K."/>
            <person name="Hall N."/>
            <person name="Watson M."/>
            <person name="Adriaenssens E.M."/>
            <person name="Foster-Nyarko E."/>
            <person name="Jarju S."/>
            <person name="Secka A."/>
            <person name="Antonio M."/>
            <person name="Oren A."/>
            <person name="Chaudhuri R.R."/>
            <person name="La Ragione R."/>
            <person name="Hildebrand F."/>
            <person name="Pallen M.J."/>
        </authorList>
    </citation>
    <scope>NUCLEOTIDE SEQUENCE</scope>
    <source>
        <strain evidence="2">ChiHejej3B27-2180</strain>
    </source>
</reference>
<feature type="region of interest" description="Disordered" evidence="1">
    <location>
        <begin position="63"/>
        <end position="88"/>
    </location>
</feature>